<reference evidence="2 3" key="1">
    <citation type="submission" date="2018-04" db="EMBL/GenBank/DDBJ databases">
        <authorList>
            <person name="Vogel A."/>
        </authorList>
    </citation>
    <scope>NUCLEOTIDE SEQUENCE [LARGE SCALE GENOMIC DNA]</scope>
</reference>
<feature type="compositionally biased region" description="Basic and acidic residues" evidence="1">
    <location>
        <begin position="84"/>
        <end position="97"/>
    </location>
</feature>
<dbReference type="Proteomes" id="UP000595140">
    <property type="component" value="Unassembled WGS sequence"/>
</dbReference>
<evidence type="ECO:0000313" key="2">
    <source>
        <dbReference type="EMBL" id="VFQ65941.1"/>
    </source>
</evidence>
<proteinExistence type="predicted"/>
<sequence length="110" mass="12657">MATLRNLHLHIAQQQARCFWFVNKRCRFNPPSPQAKNVAPAVEKCVSVYSKELPLSTQEIGEEKHIIVPGSKLNVNAYHQASQKRKENKQIKEEEKLSPSTKKQQTKSFK</sequence>
<evidence type="ECO:0000256" key="1">
    <source>
        <dbReference type="SAM" id="MobiDB-lite"/>
    </source>
</evidence>
<name>A0A484KJ34_9ASTE</name>
<evidence type="ECO:0000313" key="3">
    <source>
        <dbReference type="Proteomes" id="UP000595140"/>
    </source>
</evidence>
<feature type="region of interest" description="Disordered" evidence="1">
    <location>
        <begin position="79"/>
        <end position="110"/>
    </location>
</feature>
<organism evidence="2 3">
    <name type="scientific">Cuscuta campestris</name>
    <dbReference type="NCBI Taxonomy" id="132261"/>
    <lineage>
        <taxon>Eukaryota</taxon>
        <taxon>Viridiplantae</taxon>
        <taxon>Streptophyta</taxon>
        <taxon>Embryophyta</taxon>
        <taxon>Tracheophyta</taxon>
        <taxon>Spermatophyta</taxon>
        <taxon>Magnoliopsida</taxon>
        <taxon>eudicotyledons</taxon>
        <taxon>Gunneridae</taxon>
        <taxon>Pentapetalae</taxon>
        <taxon>asterids</taxon>
        <taxon>lamiids</taxon>
        <taxon>Solanales</taxon>
        <taxon>Convolvulaceae</taxon>
        <taxon>Cuscuteae</taxon>
        <taxon>Cuscuta</taxon>
        <taxon>Cuscuta subgen. Grammica</taxon>
        <taxon>Cuscuta sect. Cleistogrammica</taxon>
    </lineage>
</organism>
<accession>A0A484KJ34</accession>
<dbReference type="AlphaFoldDB" id="A0A484KJ34"/>
<feature type="compositionally biased region" description="Polar residues" evidence="1">
    <location>
        <begin position="98"/>
        <end position="110"/>
    </location>
</feature>
<protein>
    <submittedName>
        <fullName evidence="2">Uncharacterized protein</fullName>
    </submittedName>
</protein>
<keyword evidence="3" id="KW-1185">Reference proteome</keyword>
<dbReference type="EMBL" id="OOIL02000506">
    <property type="protein sequence ID" value="VFQ65941.1"/>
    <property type="molecule type" value="Genomic_DNA"/>
</dbReference>
<gene>
    <name evidence="2" type="ORF">CCAM_LOCUS7717</name>
</gene>